<dbReference type="Proteomes" id="UP000596661">
    <property type="component" value="Chromosome 1"/>
</dbReference>
<protein>
    <submittedName>
        <fullName evidence="2">Uncharacterized protein</fullName>
    </submittedName>
</protein>
<reference evidence="2" key="2">
    <citation type="submission" date="2021-03" db="UniProtKB">
        <authorList>
            <consortium name="EnsemblPlants"/>
        </authorList>
    </citation>
    <scope>IDENTIFICATION</scope>
</reference>
<evidence type="ECO:0000256" key="1">
    <source>
        <dbReference type="SAM" id="MobiDB-lite"/>
    </source>
</evidence>
<dbReference type="Gramene" id="evm.model.01.1961">
    <property type="protein sequence ID" value="cds.evm.model.01.1961"/>
    <property type="gene ID" value="evm.TU.01.1961"/>
</dbReference>
<organism evidence="2 3">
    <name type="scientific">Cannabis sativa</name>
    <name type="common">Hemp</name>
    <name type="synonym">Marijuana</name>
    <dbReference type="NCBI Taxonomy" id="3483"/>
    <lineage>
        <taxon>Eukaryota</taxon>
        <taxon>Viridiplantae</taxon>
        <taxon>Streptophyta</taxon>
        <taxon>Embryophyta</taxon>
        <taxon>Tracheophyta</taxon>
        <taxon>Spermatophyta</taxon>
        <taxon>Magnoliopsida</taxon>
        <taxon>eudicotyledons</taxon>
        <taxon>Gunneridae</taxon>
        <taxon>Pentapetalae</taxon>
        <taxon>rosids</taxon>
        <taxon>fabids</taxon>
        <taxon>Rosales</taxon>
        <taxon>Cannabaceae</taxon>
        <taxon>Cannabis</taxon>
    </lineage>
</organism>
<evidence type="ECO:0000313" key="2">
    <source>
        <dbReference type="EnsemblPlants" id="cds.evm.model.01.1961"/>
    </source>
</evidence>
<dbReference type="EMBL" id="UZAU01000054">
    <property type="status" value="NOT_ANNOTATED_CDS"/>
    <property type="molecule type" value="Genomic_DNA"/>
</dbReference>
<name>A0A803NJ72_CANSA</name>
<sequence length="69" mass="7644">MVQELKAPIAIKIRGSESTISAQGSFIHPWAALDVEVKEMGEEFQLPTCRDEGHDEEDDANSIENAPFD</sequence>
<accession>A0A803NJ72</accession>
<reference evidence="2" key="1">
    <citation type="submission" date="2018-11" db="EMBL/GenBank/DDBJ databases">
        <authorList>
            <person name="Grassa J C."/>
        </authorList>
    </citation>
    <scope>NUCLEOTIDE SEQUENCE [LARGE SCALE GENOMIC DNA]</scope>
</reference>
<dbReference type="EnsemblPlants" id="evm.model.01.1961">
    <property type="protein sequence ID" value="cds.evm.model.01.1961"/>
    <property type="gene ID" value="evm.TU.01.1961"/>
</dbReference>
<evidence type="ECO:0000313" key="3">
    <source>
        <dbReference type="Proteomes" id="UP000596661"/>
    </source>
</evidence>
<keyword evidence="3" id="KW-1185">Reference proteome</keyword>
<proteinExistence type="predicted"/>
<feature type="region of interest" description="Disordered" evidence="1">
    <location>
        <begin position="47"/>
        <end position="69"/>
    </location>
</feature>
<dbReference type="AlphaFoldDB" id="A0A803NJ72"/>